<gene>
    <name evidence="9" type="ORF">F7732_04970</name>
</gene>
<keyword evidence="3 6" id="KW-0731">Sigma factor</keyword>
<organism evidence="9 10">
    <name type="scientific">Bacillus mesophilum</name>
    <dbReference type="NCBI Taxonomy" id="1071718"/>
    <lineage>
        <taxon>Bacteria</taxon>
        <taxon>Bacillati</taxon>
        <taxon>Bacillota</taxon>
        <taxon>Bacilli</taxon>
        <taxon>Bacillales</taxon>
        <taxon>Bacillaceae</taxon>
        <taxon>Bacillus</taxon>
    </lineage>
</organism>
<dbReference type="InterPro" id="IPR036388">
    <property type="entry name" value="WH-like_DNA-bd_sf"/>
</dbReference>
<dbReference type="GO" id="GO:0006950">
    <property type="term" value="P:response to stress"/>
    <property type="evidence" value="ECO:0007669"/>
    <property type="project" value="UniProtKB-ARBA"/>
</dbReference>
<evidence type="ECO:0000256" key="4">
    <source>
        <dbReference type="ARBA" id="ARBA00023125"/>
    </source>
</evidence>
<feature type="domain" description="RNA polymerase sigma factor 70 region 4 type 2" evidence="8">
    <location>
        <begin position="111"/>
        <end position="162"/>
    </location>
</feature>
<dbReference type="AlphaFoldDB" id="A0A7V7RMG4"/>
<dbReference type="InterPro" id="IPR000838">
    <property type="entry name" value="RNA_pol_sigma70_ECF_CS"/>
</dbReference>
<dbReference type="PANTHER" id="PTHR43133">
    <property type="entry name" value="RNA POLYMERASE ECF-TYPE SIGMA FACTO"/>
    <property type="match status" value="1"/>
</dbReference>
<dbReference type="Pfam" id="PF04542">
    <property type="entry name" value="Sigma70_r2"/>
    <property type="match status" value="1"/>
</dbReference>
<dbReference type="InterPro" id="IPR039425">
    <property type="entry name" value="RNA_pol_sigma-70-like"/>
</dbReference>
<dbReference type="RefSeq" id="WP_151572694.1">
    <property type="nucleotide sequence ID" value="NZ_WBOT01000002.1"/>
</dbReference>
<dbReference type="GO" id="GO:0016987">
    <property type="term" value="F:sigma factor activity"/>
    <property type="evidence" value="ECO:0007669"/>
    <property type="project" value="UniProtKB-KW"/>
</dbReference>
<proteinExistence type="inferred from homology"/>
<evidence type="ECO:0000256" key="5">
    <source>
        <dbReference type="ARBA" id="ARBA00023163"/>
    </source>
</evidence>
<name>A0A7V7RMG4_9BACI</name>
<evidence type="ECO:0000313" key="9">
    <source>
        <dbReference type="EMBL" id="KAB2333448.1"/>
    </source>
</evidence>
<keyword evidence="4 6" id="KW-0238">DNA-binding</keyword>
<sequence>MSKHLEMREICDLHQKRLFQIAYGVTRDYYLAQDVVQEALIKAYKHLDSVADPAKLGAWLASITTRTAIDFLRKEKKTREKVDGYTELEKVYAVMAQNVEKEAEANELQAKIYQYLNSLSPEHKQLFLLKMKDGLKEREIAEILEMNPNTVKTRLYRMRKQLKELLAEQDTAS</sequence>
<evidence type="ECO:0000256" key="1">
    <source>
        <dbReference type="ARBA" id="ARBA00010641"/>
    </source>
</evidence>
<dbReference type="Gene3D" id="1.10.10.10">
    <property type="entry name" value="Winged helix-like DNA-binding domain superfamily/Winged helix DNA-binding domain"/>
    <property type="match status" value="1"/>
</dbReference>
<dbReference type="PANTHER" id="PTHR43133:SF51">
    <property type="entry name" value="RNA POLYMERASE SIGMA FACTOR"/>
    <property type="match status" value="1"/>
</dbReference>
<dbReference type="Pfam" id="PF08281">
    <property type="entry name" value="Sigma70_r4_2"/>
    <property type="match status" value="1"/>
</dbReference>
<evidence type="ECO:0000313" key="10">
    <source>
        <dbReference type="Proteomes" id="UP000441354"/>
    </source>
</evidence>
<keyword evidence="10" id="KW-1185">Reference proteome</keyword>
<evidence type="ECO:0000256" key="2">
    <source>
        <dbReference type="ARBA" id="ARBA00023015"/>
    </source>
</evidence>
<dbReference type="OrthoDB" id="188761at2"/>
<dbReference type="Gene3D" id="1.10.1740.10">
    <property type="match status" value="1"/>
</dbReference>
<dbReference type="NCBIfam" id="TIGR02937">
    <property type="entry name" value="sigma70-ECF"/>
    <property type="match status" value="1"/>
</dbReference>
<evidence type="ECO:0000256" key="6">
    <source>
        <dbReference type="RuleBase" id="RU000716"/>
    </source>
</evidence>
<dbReference type="SUPFAM" id="SSF88946">
    <property type="entry name" value="Sigma2 domain of RNA polymerase sigma factors"/>
    <property type="match status" value="1"/>
</dbReference>
<dbReference type="InterPro" id="IPR014284">
    <property type="entry name" value="RNA_pol_sigma-70_dom"/>
</dbReference>
<dbReference type="PROSITE" id="PS01063">
    <property type="entry name" value="SIGMA70_ECF"/>
    <property type="match status" value="1"/>
</dbReference>
<dbReference type="GO" id="GO:0006352">
    <property type="term" value="P:DNA-templated transcription initiation"/>
    <property type="evidence" value="ECO:0007669"/>
    <property type="project" value="InterPro"/>
</dbReference>
<dbReference type="InterPro" id="IPR013324">
    <property type="entry name" value="RNA_pol_sigma_r3/r4-like"/>
</dbReference>
<comment type="caution">
    <text evidence="9">The sequence shown here is derived from an EMBL/GenBank/DDBJ whole genome shotgun (WGS) entry which is preliminary data.</text>
</comment>
<evidence type="ECO:0000259" key="7">
    <source>
        <dbReference type="Pfam" id="PF04542"/>
    </source>
</evidence>
<dbReference type="GO" id="GO:0003677">
    <property type="term" value="F:DNA binding"/>
    <property type="evidence" value="ECO:0007669"/>
    <property type="project" value="UniProtKB-KW"/>
</dbReference>
<dbReference type="EMBL" id="WBOT01000002">
    <property type="protein sequence ID" value="KAB2333448.1"/>
    <property type="molecule type" value="Genomic_DNA"/>
</dbReference>
<evidence type="ECO:0000259" key="8">
    <source>
        <dbReference type="Pfam" id="PF08281"/>
    </source>
</evidence>
<dbReference type="InterPro" id="IPR007627">
    <property type="entry name" value="RNA_pol_sigma70_r2"/>
</dbReference>
<dbReference type="SUPFAM" id="SSF88659">
    <property type="entry name" value="Sigma3 and sigma4 domains of RNA polymerase sigma factors"/>
    <property type="match status" value="1"/>
</dbReference>
<dbReference type="InterPro" id="IPR013249">
    <property type="entry name" value="RNA_pol_sigma70_r4_t2"/>
</dbReference>
<feature type="domain" description="RNA polymerase sigma-70 region 2" evidence="7">
    <location>
        <begin position="13"/>
        <end position="77"/>
    </location>
</feature>
<comment type="similarity">
    <text evidence="1 6">Belongs to the sigma-70 factor family. ECF subfamily.</text>
</comment>
<dbReference type="Proteomes" id="UP000441354">
    <property type="component" value="Unassembled WGS sequence"/>
</dbReference>
<accession>A0A7V7RMG4</accession>
<reference evidence="9 10" key="1">
    <citation type="journal article" date="2014" name="Arch. Microbiol.">
        <title>Bacillus mesophilum sp. nov., strain IITR-54T, a novel 4-chlorobiphenyl dechlorinating bacterium.</title>
        <authorList>
            <person name="Manickam N."/>
            <person name="Singh N.K."/>
            <person name="Bajaj A."/>
            <person name="Kumar R.M."/>
            <person name="Kaur G."/>
            <person name="Kaur N."/>
            <person name="Bala M."/>
            <person name="Kumar A."/>
            <person name="Mayilraj S."/>
        </authorList>
    </citation>
    <scope>NUCLEOTIDE SEQUENCE [LARGE SCALE GENOMIC DNA]</scope>
    <source>
        <strain evidence="9 10">IITR-54</strain>
    </source>
</reference>
<keyword evidence="5 6" id="KW-0804">Transcription</keyword>
<protein>
    <recommendedName>
        <fullName evidence="6">RNA polymerase sigma factor</fullName>
    </recommendedName>
</protein>
<evidence type="ECO:0000256" key="3">
    <source>
        <dbReference type="ARBA" id="ARBA00023082"/>
    </source>
</evidence>
<keyword evidence="2 6" id="KW-0805">Transcription regulation</keyword>
<dbReference type="InterPro" id="IPR013325">
    <property type="entry name" value="RNA_pol_sigma_r2"/>
</dbReference>
<dbReference type="CDD" id="cd06171">
    <property type="entry name" value="Sigma70_r4"/>
    <property type="match status" value="1"/>
</dbReference>